<sequence>MHRWQARSRKRVLIGLVVLIAWGSAGCTEGGPGERSLSINLDGRELAMAGIDEGPGGIRVTALRAASARPGSGIRMLAAGTVDSRSFVSLADASAPWRNQQPPRLVVIGESWVARHGFPASWAAELRRLGLRGGTPPAVAVVEGAAEDFIRRPDAGMIGSYTVERHGMVRDSLREARTDYEADQALPLFPAGLSMTADGKNSPVSVQTILFKKQELVGRLTAEETIVLACLRGGDMRQDSLYAAGADADTGAVTWQAVSCRTGVAANGDWKRPRLKISLHVKGRYTAPPGSDKPVAALYQERLKGQAIALIGRLQQLGVDPLRWGEATRAQFPGYWSADRWRSSWTRADIEWNIDTHLVEVKRS</sequence>
<proteinExistence type="predicted"/>
<dbReference type="Pfam" id="PF05504">
    <property type="entry name" value="Spore_GerAC"/>
    <property type="match status" value="1"/>
</dbReference>
<evidence type="ECO:0000313" key="2">
    <source>
        <dbReference type="EMBL" id="MEK8131300.1"/>
    </source>
</evidence>
<feature type="domain" description="Spore germination GerAC-like C-terminal" evidence="1">
    <location>
        <begin position="208"/>
        <end position="359"/>
    </location>
</feature>
<dbReference type="EMBL" id="JBBPCC010000020">
    <property type="protein sequence ID" value="MEK8131300.1"/>
    <property type="molecule type" value="Genomic_DNA"/>
</dbReference>
<dbReference type="RefSeq" id="WP_341418435.1">
    <property type="nucleotide sequence ID" value="NZ_JBBPCC010000020.1"/>
</dbReference>
<name>A0ABU9DR00_9BACL</name>
<dbReference type="InterPro" id="IPR038501">
    <property type="entry name" value="Spore_GerAC_C_sf"/>
</dbReference>
<gene>
    <name evidence="2" type="ORF">WMW72_25665</name>
</gene>
<protein>
    <submittedName>
        <fullName evidence="2">Ger(X)C family spore germination C-terminal domain-containing protein</fullName>
    </submittedName>
</protein>
<evidence type="ECO:0000259" key="1">
    <source>
        <dbReference type="Pfam" id="PF05504"/>
    </source>
</evidence>
<dbReference type="InterPro" id="IPR046953">
    <property type="entry name" value="Spore_GerAC-like_C"/>
</dbReference>
<dbReference type="Proteomes" id="UP001469365">
    <property type="component" value="Unassembled WGS sequence"/>
</dbReference>
<dbReference type="Gene3D" id="3.30.300.210">
    <property type="entry name" value="Nutrient germinant receptor protein C, domain 3"/>
    <property type="match status" value="1"/>
</dbReference>
<comment type="caution">
    <text evidence="2">The sequence shown here is derived from an EMBL/GenBank/DDBJ whole genome shotgun (WGS) entry which is preliminary data.</text>
</comment>
<evidence type="ECO:0000313" key="3">
    <source>
        <dbReference type="Proteomes" id="UP001469365"/>
    </source>
</evidence>
<reference evidence="2 3" key="1">
    <citation type="submission" date="2024-04" db="EMBL/GenBank/DDBJ databases">
        <title>draft genome sequnece of Paenibacillus filicis.</title>
        <authorList>
            <person name="Kim D.-U."/>
        </authorList>
    </citation>
    <scope>NUCLEOTIDE SEQUENCE [LARGE SCALE GENOMIC DNA]</scope>
    <source>
        <strain evidence="2 3">KACC14197</strain>
    </source>
</reference>
<keyword evidence="3" id="KW-1185">Reference proteome</keyword>
<dbReference type="PROSITE" id="PS51257">
    <property type="entry name" value="PROKAR_LIPOPROTEIN"/>
    <property type="match status" value="1"/>
</dbReference>
<accession>A0ABU9DR00</accession>
<organism evidence="2 3">
    <name type="scientific">Paenibacillus filicis</name>
    <dbReference type="NCBI Taxonomy" id="669464"/>
    <lineage>
        <taxon>Bacteria</taxon>
        <taxon>Bacillati</taxon>
        <taxon>Bacillota</taxon>
        <taxon>Bacilli</taxon>
        <taxon>Bacillales</taxon>
        <taxon>Paenibacillaceae</taxon>
        <taxon>Paenibacillus</taxon>
    </lineage>
</organism>